<evidence type="ECO:0000259" key="6">
    <source>
        <dbReference type="PROSITE" id="PS50102"/>
    </source>
</evidence>
<feature type="domain" description="RRM" evidence="6">
    <location>
        <begin position="533"/>
        <end position="620"/>
    </location>
</feature>
<feature type="region of interest" description="Disordered" evidence="4">
    <location>
        <begin position="508"/>
        <end position="528"/>
    </location>
</feature>
<dbReference type="VEuPathDB" id="ToxoDB:NCLIV_033600"/>
<dbReference type="InParanoid" id="F0VIL2"/>
<feature type="region of interest" description="Disordered" evidence="4">
    <location>
        <begin position="94"/>
        <end position="136"/>
    </location>
</feature>
<dbReference type="SMART" id="SM00360">
    <property type="entry name" value="RRM"/>
    <property type="match status" value="1"/>
</dbReference>
<reference evidence="9" key="3">
    <citation type="journal article" date="2012" name="PLoS Pathog.">
        <title>Comparative genomics of the apicomplexan parasites Toxoplasma gondii and Neospora caninum: Coccidia differing in host range and transmission strategy.</title>
        <authorList>
            <person name="Reid A.J."/>
            <person name="Vermont S.J."/>
            <person name="Cotton J.A."/>
            <person name="Harris D."/>
            <person name="Hill-Cawthorne G.A."/>
            <person name="Konen-Waisman S."/>
            <person name="Latham S.M."/>
            <person name="Mourier T."/>
            <person name="Norton R."/>
            <person name="Quail M.A."/>
            <person name="Sanders M."/>
            <person name="Shanmugam D."/>
            <person name="Sohal A."/>
            <person name="Wasmuth J.D."/>
            <person name="Brunk B."/>
            <person name="Grigg M.E."/>
            <person name="Howard J.C."/>
            <person name="Parkinson J."/>
            <person name="Roos D.S."/>
            <person name="Trees A.J."/>
            <person name="Berriman M."/>
            <person name="Pain A."/>
            <person name="Wastling J.M."/>
        </authorList>
    </citation>
    <scope>NUCLEOTIDE SEQUENCE [LARGE SCALE GENOMIC DNA]</scope>
    <source>
        <strain evidence="9">Liverpool</strain>
    </source>
</reference>
<feature type="region of interest" description="Disordered" evidence="4">
    <location>
        <begin position="31"/>
        <end position="50"/>
    </location>
</feature>
<dbReference type="PROSITE" id="PS50089">
    <property type="entry name" value="ZF_RING_2"/>
    <property type="match status" value="1"/>
</dbReference>
<feature type="compositionally biased region" description="Basic and acidic residues" evidence="4">
    <location>
        <begin position="94"/>
        <end position="106"/>
    </location>
</feature>
<evidence type="ECO:0000256" key="3">
    <source>
        <dbReference type="PROSITE-ProRule" id="PRU00176"/>
    </source>
</evidence>
<feature type="compositionally biased region" description="Basic and acidic residues" evidence="4">
    <location>
        <begin position="123"/>
        <end position="136"/>
    </location>
</feature>
<dbReference type="Gene3D" id="3.30.70.330">
    <property type="match status" value="1"/>
</dbReference>
<keyword evidence="1 3" id="KW-0694">RNA-binding</keyword>
<keyword evidence="2" id="KW-0479">Metal-binding</keyword>
<evidence type="ECO:0000256" key="1">
    <source>
        <dbReference type="ARBA" id="ARBA00022884"/>
    </source>
</evidence>
<organism evidence="7 9">
    <name type="scientific">Neospora caninum (strain Liverpool)</name>
    <dbReference type="NCBI Taxonomy" id="572307"/>
    <lineage>
        <taxon>Eukaryota</taxon>
        <taxon>Sar</taxon>
        <taxon>Alveolata</taxon>
        <taxon>Apicomplexa</taxon>
        <taxon>Conoidasida</taxon>
        <taxon>Coccidia</taxon>
        <taxon>Eucoccidiorida</taxon>
        <taxon>Eimeriorina</taxon>
        <taxon>Sarcocystidae</taxon>
        <taxon>Neospora</taxon>
    </lineage>
</organism>
<proteinExistence type="predicted"/>
<dbReference type="EMBL" id="LN714483">
    <property type="protein sequence ID" value="CEL67561.1"/>
    <property type="molecule type" value="Genomic_DNA"/>
</dbReference>
<dbReference type="AlphaFoldDB" id="F0VIL2"/>
<dbReference type="PANTHER" id="PTHR48024">
    <property type="entry name" value="GEO13361P1-RELATED"/>
    <property type="match status" value="1"/>
</dbReference>
<feature type="domain" description="RING-type" evidence="5">
    <location>
        <begin position="716"/>
        <end position="763"/>
    </location>
</feature>
<dbReference type="GO" id="GO:0005634">
    <property type="term" value="C:nucleus"/>
    <property type="evidence" value="ECO:0007669"/>
    <property type="project" value="TreeGrafter"/>
</dbReference>
<evidence type="ECO:0000256" key="2">
    <source>
        <dbReference type="PROSITE-ProRule" id="PRU00175"/>
    </source>
</evidence>
<dbReference type="EMBL" id="FR823390">
    <property type="protein sequence ID" value="CBZ53573.1"/>
    <property type="molecule type" value="Genomic_DNA"/>
</dbReference>
<feature type="compositionally biased region" description="Polar residues" evidence="4">
    <location>
        <begin position="40"/>
        <end position="49"/>
    </location>
</feature>
<keyword evidence="9" id="KW-1185">Reference proteome</keyword>
<gene>
    <name evidence="8" type="ORF">BN1204_033600</name>
    <name evidence="7" type="ORF">NCLIV_033600</name>
</gene>
<dbReference type="InterPro" id="IPR013083">
    <property type="entry name" value="Znf_RING/FYVE/PHD"/>
</dbReference>
<reference evidence="7" key="1">
    <citation type="submission" date="2011-02" db="EMBL/GenBank/DDBJ databases">
        <authorList>
            <person name="Aslett M."/>
        </authorList>
    </citation>
    <scope>NUCLEOTIDE SEQUENCE</scope>
    <source>
        <strain evidence="7">Liverpool</strain>
    </source>
</reference>
<dbReference type="SUPFAM" id="SSF54928">
    <property type="entry name" value="RNA-binding domain, RBD"/>
    <property type="match status" value="1"/>
</dbReference>
<dbReference type="RefSeq" id="XP_003883605.1">
    <property type="nucleotide sequence ID" value="XM_003883556.1"/>
</dbReference>
<dbReference type="GeneID" id="13442905"/>
<evidence type="ECO:0000259" key="5">
    <source>
        <dbReference type="PROSITE" id="PS50089"/>
    </source>
</evidence>
<evidence type="ECO:0000313" key="7">
    <source>
        <dbReference type="EMBL" id="CBZ53573.1"/>
    </source>
</evidence>
<accession>F0VIL2</accession>
<keyword evidence="2" id="KW-0862">Zinc</keyword>
<evidence type="ECO:0000313" key="8">
    <source>
        <dbReference type="EMBL" id="CEL67561.1"/>
    </source>
</evidence>
<dbReference type="InterPro" id="IPR012677">
    <property type="entry name" value="Nucleotide-bd_a/b_plait_sf"/>
</dbReference>
<dbReference type="SUPFAM" id="SSF57850">
    <property type="entry name" value="RING/U-box"/>
    <property type="match status" value="1"/>
</dbReference>
<evidence type="ECO:0000313" key="9">
    <source>
        <dbReference type="Proteomes" id="UP000007494"/>
    </source>
</evidence>
<dbReference type="GO" id="GO:0003723">
    <property type="term" value="F:RNA binding"/>
    <property type="evidence" value="ECO:0007669"/>
    <property type="project" value="UniProtKB-UniRule"/>
</dbReference>
<dbReference type="Proteomes" id="UP000007494">
    <property type="component" value="Chromosome VIII"/>
</dbReference>
<keyword evidence="2" id="KW-0863">Zinc-finger</keyword>
<protein>
    <submittedName>
        <fullName evidence="7">Putative RNA recognition motif-containing protein</fullName>
    </submittedName>
    <submittedName>
        <fullName evidence="8">RNA recognition motif-containing protein,putative</fullName>
    </submittedName>
</protein>
<dbReference type="PROSITE" id="PS50102">
    <property type="entry name" value="RRM"/>
    <property type="match status" value="1"/>
</dbReference>
<reference evidence="7" key="2">
    <citation type="submission" date="2011-03" db="EMBL/GenBank/DDBJ databases">
        <title>Comparative genomics and transcriptomics of Neospora caninum and Toxoplasma gondii.</title>
        <authorList>
            <person name="Reid A.J."/>
            <person name="Sohal A."/>
            <person name="Harris D."/>
            <person name="Quail M."/>
            <person name="Sanders M."/>
            <person name="Berriman M."/>
            <person name="Wastling J.M."/>
            <person name="Pain A."/>
        </authorList>
    </citation>
    <scope>NUCLEOTIDE SEQUENCE</scope>
    <source>
        <strain evidence="7">Liverpool</strain>
    </source>
</reference>
<dbReference type="InterPro" id="IPR000504">
    <property type="entry name" value="RRM_dom"/>
</dbReference>
<feature type="region of interest" description="Disordered" evidence="4">
    <location>
        <begin position="1"/>
        <end position="22"/>
    </location>
</feature>
<dbReference type="OrthoDB" id="266020at2759"/>
<dbReference type="InterPro" id="IPR050886">
    <property type="entry name" value="RNA-binding_reg"/>
</dbReference>
<dbReference type="OMA" id="PQSAQDF"/>
<dbReference type="CDD" id="cd00590">
    <property type="entry name" value="RRM_SF"/>
    <property type="match status" value="1"/>
</dbReference>
<dbReference type="eggNOG" id="ENOG502S5WY">
    <property type="taxonomic scope" value="Eukaryota"/>
</dbReference>
<evidence type="ECO:0000256" key="4">
    <source>
        <dbReference type="SAM" id="MobiDB-lite"/>
    </source>
</evidence>
<feature type="compositionally biased region" description="Polar residues" evidence="4">
    <location>
        <begin position="1"/>
        <end position="15"/>
    </location>
</feature>
<dbReference type="GO" id="GO:0008270">
    <property type="term" value="F:zinc ion binding"/>
    <property type="evidence" value="ECO:0007669"/>
    <property type="project" value="UniProtKB-KW"/>
</dbReference>
<reference evidence="8" key="4">
    <citation type="journal article" date="2015" name="PLoS ONE">
        <title>Comprehensive Evaluation of Toxoplasma gondii VEG and Neospora caninum LIV Genomes with Tachyzoite Stage Transcriptome and Proteome Defines Novel Transcript Features.</title>
        <authorList>
            <person name="Ramaprasad A."/>
            <person name="Mourier T."/>
            <person name="Naeem R."/>
            <person name="Malas T.B."/>
            <person name="Moussa E."/>
            <person name="Panigrahi A."/>
            <person name="Vermont S.J."/>
            <person name="Otto T.D."/>
            <person name="Wastling J."/>
            <person name="Pain A."/>
        </authorList>
    </citation>
    <scope>NUCLEOTIDE SEQUENCE</scope>
    <source>
        <strain evidence="8">Liverpool</strain>
    </source>
</reference>
<dbReference type="InterPro" id="IPR035979">
    <property type="entry name" value="RBD_domain_sf"/>
</dbReference>
<dbReference type="Pfam" id="PF00076">
    <property type="entry name" value="RRM_1"/>
    <property type="match status" value="1"/>
</dbReference>
<dbReference type="Gene3D" id="3.30.40.10">
    <property type="entry name" value="Zinc/RING finger domain, C3HC4 (zinc finger)"/>
    <property type="match status" value="1"/>
</dbReference>
<dbReference type="InterPro" id="IPR001841">
    <property type="entry name" value="Znf_RING"/>
</dbReference>
<feature type="region of interest" description="Disordered" evidence="4">
    <location>
        <begin position="657"/>
        <end position="686"/>
    </location>
</feature>
<feature type="region of interest" description="Disordered" evidence="4">
    <location>
        <begin position="194"/>
        <end position="215"/>
    </location>
</feature>
<dbReference type="PANTHER" id="PTHR48024:SF56">
    <property type="entry name" value="HETEROGENEOUS NUCLEAR RIBONUCLEOPROTEIN A0"/>
    <property type="match status" value="1"/>
</dbReference>
<name>F0VIL2_NEOCL</name>
<sequence length="857" mass="93019">MDSPSHNNGASNRTNDASRDPTECLAEKELLETADLRNPLSAQSTNSFTGGDVCPFSPAVNYSFHSEDSRSAAQSFVMSLSSTSFASIASATCSDEKELSPEHKTGDACSSEHPTAPQQARALQERHPEEHSNRNEKGIHKLYLPEALTTISTKGDASLRAPQRVQKSNTPLPSKFFETDYPIEGLLSLLLRKDQEPARMTGSDNEKKNDTSGHTSMHSNFVALQGTDPSAAGNIFMTGDTRSVRPSPAVRYENKECIVSEFSRLWKGNKCLGPQEVSDGSGGPAQDNRTHIPFSLDGTERENTLFERSKGLPNPHAIVLDEESLFKDLAAAWDLDVTEESAADRHGRAARHKQQSGSHFENRYGMELCTSSQNLHMTANSPDSCTFPNCDGTKAPPADIGIPEFLGRRRTFPGGEVGKMDFTQDIKYLPSCVVRHESNQDSDPQRRYSGPFALPPLPSDEVLSARDVWCWHGTESFTREMPAAPYLEGSCSQMSSFQAGDISAEQATTPTDLNTSGKHDTSTTSSRSGGLAKYTLIVNVPPMTTRQDLHMTFSAFGKVELTVVVCDKDHRHPHREWTATSGYAFVRFSSSAEAAAAVAAAAVGSIRMRGSRIRATWAKKDSLAKHSQATDSSCVSCSGSMGTEYFGNGGPWQPGTPFAPLPTHQTLPPPPEEPHRLSGVSPAAPLRQSPGAGNLEHCKVPVAACLTPQSAQDFACRLCRIFIAFDPVLLPCWHMCCSDCVQQCFRWQPNHPTEPVVVDCPECGTVSPASAIKKIDEADSGLLLRLRQLKDSERVCCPFVPLCCWTGRATSFVSHTYSHMMADGGLFDGDGYGNCGPAAFSSSLTNSGSNHRDQTQL</sequence>